<dbReference type="PANTHER" id="PTHR47961">
    <property type="entry name" value="DNA POLYMERASE THETA, PUTATIVE (AFU_ORTHOLOGUE AFUA_1G05260)-RELATED"/>
    <property type="match status" value="1"/>
</dbReference>
<feature type="domain" description="Helicase ATP-binding" evidence="5">
    <location>
        <begin position="151"/>
        <end position="290"/>
    </location>
</feature>
<dbReference type="Pfam" id="PF00270">
    <property type="entry name" value="DEAD"/>
    <property type="match status" value="1"/>
</dbReference>
<dbReference type="GO" id="GO:0004386">
    <property type="term" value="F:helicase activity"/>
    <property type="evidence" value="ECO:0007669"/>
    <property type="project" value="UniProtKB-KW"/>
</dbReference>
<dbReference type="PROSITE" id="PS51194">
    <property type="entry name" value="HELICASE_CTER"/>
    <property type="match status" value="1"/>
</dbReference>
<sequence length="863" mass="98052">MRNNGLQAAKHEDFANVLDRLLENLFLADMASQDSLNAINDEEIRRATWLASIAALGAGDYEKNLANSYGALLHLSDPENEVYKRACYVLQSRTGNLITSQHIPKLFNGEKHVGDYGTVLNYELTANRALLEHSFSDESKIYFTSFQKLLWESLVDGKNIAISAPTSAGKSHIIKKYIYELISKKSCNIIFIVPTKALINQVSSNLKSELKDKAHVLTTYIPIELSEGVSSVYVLTPERCLKLLQDKELIQPDLVFIDEVHNIESGARGTKFENIIYSLISRFKSTQFVMAGPFINELSNSLKAICDISLIDHQTLSTPVFQLKTALTFFPKSREVTYKIISPTENLIEGKIKLKKSLFSKIKTNKGDALEFIAGLFHHNDLNIYYSPNKSSAEKWASKIAPTIASNNPDIIDAADERIKELISFLEDEVHPSYSLIRTLRLGVAFHHAGLPDIARQEVEELYSSSAIKNIVCTSTLLQGVNLPADRLIVISPKVSRQEMKDFDFLNLIGRAGRANTKLFGEIYCIDVENEEWAEDRLTNKVAKTVKASSSIFLKEYEVVLDKIADLSRTELKEITEDKDAHENISYMRSLFHTDNAHFNKLLSSSGISEEASTKFVSKLEDIYSGIRIPSELISKNPFIDPLLQNKLFTDIEKNGLNMWLFSRLPIHKGGENDENAAFEEQSYYRQFESIFIRLNDIFEIEDEINYQSFNDYVGIRKLVLDCHRWMQGKKHRFFIDKVIGESSRDEKQVDKAARNITNHISRNITFIAVKYLMVWSDIVSHFLTEEQREENSYILNLPSMLEMGSYDPKILELMSYGINRSVAFAISKDIKKLDMSVEDALSKIDKTSLPNIFGRYLKKAGY</sequence>
<keyword evidence="2" id="KW-0378">Hydrolase</keyword>
<reference evidence="7 8" key="1">
    <citation type="submission" date="2018-08" db="EMBL/GenBank/DDBJ databases">
        <title>Thalassotalea euphylliae genome.</title>
        <authorList>
            <person name="Summers S."/>
            <person name="Rice S.A."/>
            <person name="Freckelton M.L."/>
            <person name="Nedved B.T."/>
            <person name="Hadfield M.G."/>
        </authorList>
    </citation>
    <scope>NUCLEOTIDE SEQUENCE [LARGE SCALE GENOMIC DNA]</scope>
    <source>
        <strain evidence="7 8">H1</strain>
    </source>
</reference>
<proteinExistence type="predicted"/>
<dbReference type="InterPro" id="IPR001650">
    <property type="entry name" value="Helicase_C-like"/>
</dbReference>
<dbReference type="InterPro" id="IPR050474">
    <property type="entry name" value="Hel308_SKI2-like"/>
</dbReference>
<dbReference type="Gene3D" id="3.40.50.300">
    <property type="entry name" value="P-loop containing nucleotide triphosphate hydrolases"/>
    <property type="match status" value="2"/>
</dbReference>
<evidence type="ECO:0000259" key="6">
    <source>
        <dbReference type="PROSITE" id="PS51194"/>
    </source>
</evidence>
<dbReference type="InterPro" id="IPR027417">
    <property type="entry name" value="P-loop_NTPase"/>
</dbReference>
<feature type="domain" description="Helicase C-terminal" evidence="6">
    <location>
        <begin position="411"/>
        <end position="568"/>
    </location>
</feature>
<dbReference type="GO" id="GO:0016787">
    <property type="term" value="F:hydrolase activity"/>
    <property type="evidence" value="ECO:0007669"/>
    <property type="project" value="UniProtKB-KW"/>
</dbReference>
<dbReference type="SMART" id="SM00487">
    <property type="entry name" value="DEXDc"/>
    <property type="match status" value="1"/>
</dbReference>
<dbReference type="InterPro" id="IPR014001">
    <property type="entry name" value="Helicase_ATP-bd"/>
</dbReference>
<evidence type="ECO:0000256" key="4">
    <source>
        <dbReference type="ARBA" id="ARBA00022840"/>
    </source>
</evidence>
<dbReference type="RefSeq" id="WP_116009438.1">
    <property type="nucleotide sequence ID" value="NZ_QUOU01000001.1"/>
</dbReference>
<gene>
    <name evidence="7" type="ORF">DXX93_18760</name>
</gene>
<dbReference type="SMART" id="SM00382">
    <property type="entry name" value="AAA"/>
    <property type="match status" value="1"/>
</dbReference>
<dbReference type="Proteomes" id="UP000256478">
    <property type="component" value="Unassembled WGS sequence"/>
</dbReference>
<dbReference type="AlphaFoldDB" id="A0A3E0TWU4"/>
<evidence type="ECO:0000259" key="5">
    <source>
        <dbReference type="PROSITE" id="PS51192"/>
    </source>
</evidence>
<keyword evidence="1" id="KW-0547">Nucleotide-binding</keyword>
<organism evidence="7 8">
    <name type="scientific">Thalassotalea euphylliae</name>
    <dbReference type="NCBI Taxonomy" id="1655234"/>
    <lineage>
        <taxon>Bacteria</taxon>
        <taxon>Pseudomonadati</taxon>
        <taxon>Pseudomonadota</taxon>
        <taxon>Gammaproteobacteria</taxon>
        <taxon>Alteromonadales</taxon>
        <taxon>Colwelliaceae</taxon>
        <taxon>Thalassotalea</taxon>
    </lineage>
</organism>
<keyword evidence="3 7" id="KW-0347">Helicase</keyword>
<dbReference type="InterPro" id="IPR003593">
    <property type="entry name" value="AAA+_ATPase"/>
</dbReference>
<accession>A0A3E0TWU4</accession>
<dbReference type="SMART" id="SM00490">
    <property type="entry name" value="HELICc"/>
    <property type="match status" value="1"/>
</dbReference>
<protein>
    <submittedName>
        <fullName evidence="7">DEAD/DEAH box helicase</fullName>
    </submittedName>
</protein>
<evidence type="ECO:0000313" key="7">
    <source>
        <dbReference type="EMBL" id="REL28402.1"/>
    </source>
</evidence>
<evidence type="ECO:0000256" key="1">
    <source>
        <dbReference type="ARBA" id="ARBA00022741"/>
    </source>
</evidence>
<dbReference type="GO" id="GO:0005524">
    <property type="term" value="F:ATP binding"/>
    <property type="evidence" value="ECO:0007669"/>
    <property type="project" value="UniProtKB-KW"/>
</dbReference>
<evidence type="ECO:0000256" key="2">
    <source>
        <dbReference type="ARBA" id="ARBA00022801"/>
    </source>
</evidence>
<keyword evidence="4" id="KW-0067">ATP-binding</keyword>
<dbReference type="OrthoDB" id="9815222at2"/>
<dbReference type="InterPro" id="IPR011545">
    <property type="entry name" value="DEAD/DEAH_box_helicase_dom"/>
</dbReference>
<name>A0A3E0TWU4_9GAMM</name>
<dbReference type="EMBL" id="QUOU01000001">
    <property type="protein sequence ID" value="REL28402.1"/>
    <property type="molecule type" value="Genomic_DNA"/>
</dbReference>
<comment type="caution">
    <text evidence="7">The sequence shown here is derived from an EMBL/GenBank/DDBJ whole genome shotgun (WGS) entry which is preliminary data.</text>
</comment>
<dbReference type="PANTHER" id="PTHR47961:SF6">
    <property type="entry name" value="DNA-DIRECTED DNA POLYMERASE"/>
    <property type="match status" value="1"/>
</dbReference>
<evidence type="ECO:0000256" key="3">
    <source>
        <dbReference type="ARBA" id="ARBA00022806"/>
    </source>
</evidence>
<evidence type="ECO:0000313" key="8">
    <source>
        <dbReference type="Proteomes" id="UP000256478"/>
    </source>
</evidence>
<dbReference type="PROSITE" id="PS51192">
    <property type="entry name" value="HELICASE_ATP_BIND_1"/>
    <property type="match status" value="1"/>
</dbReference>
<dbReference type="GO" id="GO:0003676">
    <property type="term" value="F:nucleic acid binding"/>
    <property type="evidence" value="ECO:0007669"/>
    <property type="project" value="InterPro"/>
</dbReference>
<dbReference type="SUPFAM" id="SSF52540">
    <property type="entry name" value="P-loop containing nucleoside triphosphate hydrolases"/>
    <property type="match status" value="1"/>
</dbReference>